<feature type="domain" description="BRCT" evidence="3">
    <location>
        <begin position="1"/>
        <end position="95"/>
    </location>
</feature>
<dbReference type="InterPro" id="IPR001357">
    <property type="entry name" value="BRCT_dom"/>
</dbReference>
<proteinExistence type="predicted"/>
<feature type="compositionally biased region" description="Low complexity" evidence="2">
    <location>
        <begin position="232"/>
        <end position="253"/>
    </location>
</feature>
<comment type="caution">
    <text evidence="4">The sequence shown here is derived from an EMBL/GenBank/DDBJ whole genome shotgun (WGS) entry which is preliminary data.</text>
</comment>
<dbReference type="Pfam" id="PF00533">
    <property type="entry name" value="BRCT"/>
    <property type="match status" value="1"/>
</dbReference>
<sequence>MGTLSKLTIAIAGTLPKEPSQIKKWVEANGGKWSPTITKKVTHLIASKEAWKNAGKNATGVVHQASDMGIWIVSYDWFEDSLQSKRKFSEKKYTFEQLKKEGHKRKQLKRLGAVVDGKKFVDGCEMARELTGSGTSNPAVVKRKPRKSKSVFFSASSSVPDTPFVSSSEDLRRRRADREAAEAAESGDSPAQTQTQSSVEVEDACSSQLCPSSSSAASVPVRPVDASKKSKSPLSPSKSPTAAPAPAAEPQAKTPHIKDLYHYYLDTTGFEYKIVLARSDFSSCSFARYHIGLLESHTKPHTYCTVIQYTPPAKRAPDSVNVLPTDGAQPGQRNHWPSFLNKSTTNNTGMQQPQPQQQTISKTGFEVPQPLEAARLQSLISAPVPSLEAPYKALICPMNSAFAAAFRTFRHAFRDLTLLTWEERFDDSNRSLQKARAQQFNIEPFLYSKPAKGMPVGILPQEAGYLQGEGSENESGYVRNAFGLPSVEKELNRDGAIGSMIYREAEELRKRKEEELRIEAEALVEARERAGFKRAEGQERARKPNYHAPMFNGVMGRPLTDEYGLYRRDVVVGGGRGGDAGVLGGFKRREVWPRDREDTYRW</sequence>
<evidence type="ECO:0000313" key="4">
    <source>
        <dbReference type="EMBL" id="KAJ4376217.1"/>
    </source>
</evidence>
<dbReference type="Gene3D" id="3.40.50.10190">
    <property type="entry name" value="BRCT domain"/>
    <property type="match status" value="1"/>
</dbReference>
<feature type="compositionally biased region" description="Polar residues" evidence="2">
    <location>
        <begin position="340"/>
        <end position="350"/>
    </location>
</feature>
<feature type="compositionally biased region" description="Basic and acidic residues" evidence="2">
    <location>
        <begin position="169"/>
        <end position="181"/>
    </location>
</feature>
<dbReference type="AlphaFoldDB" id="A0A9W8YFQ0"/>
<dbReference type="SUPFAM" id="SSF52113">
    <property type="entry name" value="BRCT domain"/>
    <property type="match status" value="1"/>
</dbReference>
<feature type="region of interest" description="Disordered" evidence="2">
    <location>
        <begin position="327"/>
        <end position="361"/>
    </location>
</feature>
<feature type="compositionally biased region" description="Low complexity" evidence="2">
    <location>
        <begin position="206"/>
        <end position="224"/>
    </location>
</feature>
<protein>
    <recommendedName>
        <fullName evidence="3">BRCT domain-containing protein</fullName>
    </recommendedName>
</protein>
<organism evidence="4 5">
    <name type="scientific">Neocucurbitaria cava</name>
    <dbReference type="NCBI Taxonomy" id="798079"/>
    <lineage>
        <taxon>Eukaryota</taxon>
        <taxon>Fungi</taxon>
        <taxon>Dikarya</taxon>
        <taxon>Ascomycota</taxon>
        <taxon>Pezizomycotina</taxon>
        <taxon>Dothideomycetes</taxon>
        <taxon>Pleosporomycetidae</taxon>
        <taxon>Pleosporales</taxon>
        <taxon>Pleosporineae</taxon>
        <taxon>Cucurbitariaceae</taxon>
        <taxon>Neocucurbitaria</taxon>
    </lineage>
</organism>
<keyword evidence="1" id="KW-0175">Coiled coil</keyword>
<dbReference type="PANTHER" id="PTHR47667:SF1">
    <property type="entry name" value="REGULATOR OF TY1 TRANSPOSITION PROTEIN 107"/>
    <property type="match status" value="1"/>
</dbReference>
<feature type="coiled-coil region" evidence="1">
    <location>
        <begin position="502"/>
        <end position="529"/>
    </location>
</feature>
<feature type="region of interest" description="Disordered" evidence="2">
    <location>
        <begin position="151"/>
        <end position="253"/>
    </location>
</feature>
<keyword evidence="5" id="KW-1185">Reference proteome</keyword>
<reference evidence="4" key="1">
    <citation type="submission" date="2022-10" db="EMBL/GenBank/DDBJ databases">
        <title>Tapping the CABI collections for fungal endophytes: first genome assemblies for Collariella, Neodidymelliopsis, Ascochyta clinopodiicola, Didymella pomorum, Didymosphaeria variabile, Neocosmospora piperis and Neocucurbitaria cava.</title>
        <authorList>
            <person name="Hill R."/>
        </authorList>
    </citation>
    <scope>NUCLEOTIDE SEQUENCE</scope>
    <source>
        <strain evidence="4">IMI 356814</strain>
    </source>
</reference>
<dbReference type="CDD" id="cd00027">
    <property type="entry name" value="BRCT"/>
    <property type="match status" value="1"/>
</dbReference>
<dbReference type="EMBL" id="JAPEUY010000002">
    <property type="protein sequence ID" value="KAJ4376217.1"/>
    <property type="molecule type" value="Genomic_DNA"/>
</dbReference>
<evidence type="ECO:0000256" key="1">
    <source>
        <dbReference type="SAM" id="Coils"/>
    </source>
</evidence>
<feature type="compositionally biased region" description="Polar residues" evidence="2">
    <location>
        <begin position="190"/>
        <end position="199"/>
    </location>
</feature>
<name>A0A9W8YFQ0_9PLEO</name>
<dbReference type="Proteomes" id="UP001140560">
    <property type="component" value="Unassembled WGS sequence"/>
</dbReference>
<dbReference type="OrthoDB" id="342264at2759"/>
<gene>
    <name evidence="4" type="ORF">N0V83_001500</name>
</gene>
<dbReference type="InterPro" id="IPR036420">
    <property type="entry name" value="BRCT_dom_sf"/>
</dbReference>
<dbReference type="SMART" id="SM00292">
    <property type="entry name" value="BRCT"/>
    <property type="match status" value="1"/>
</dbReference>
<accession>A0A9W8YFQ0</accession>
<evidence type="ECO:0000259" key="3">
    <source>
        <dbReference type="PROSITE" id="PS50172"/>
    </source>
</evidence>
<evidence type="ECO:0000256" key="2">
    <source>
        <dbReference type="SAM" id="MobiDB-lite"/>
    </source>
</evidence>
<dbReference type="PANTHER" id="PTHR47667">
    <property type="entry name" value="REGULATOR OF TY1 TRANSPOSITION PROTEIN 107"/>
    <property type="match status" value="1"/>
</dbReference>
<dbReference type="InterPro" id="IPR053036">
    <property type="entry name" value="CellCycle_DNARepair_Reg"/>
</dbReference>
<dbReference type="PROSITE" id="PS50172">
    <property type="entry name" value="BRCT"/>
    <property type="match status" value="1"/>
</dbReference>
<evidence type="ECO:0000313" key="5">
    <source>
        <dbReference type="Proteomes" id="UP001140560"/>
    </source>
</evidence>